<dbReference type="SUPFAM" id="SSF81593">
    <property type="entry name" value="Nucleotidyltransferase substrate binding subunit/domain"/>
    <property type="match status" value="1"/>
</dbReference>
<evidence type="ECO:0000313" key="3">
    <source>
        <dbReference type="Proteomes" id="UP000241885"/>
    </source>
</evidence>
<protein>
    <submittedName>
        <fullName evidence="2">HEPN domain protein</fullName>
    </submittedName>
</protein>
<dbReference type="SMART" id="SM00748">
    <property type="entry name" value="HEPN"/>
    <property type="match status" value="1"/>
</dbReference>
<evidence type="ECO:0000313" key="2">
    <source>
        <dbReference type="EMBL" id="AVR87825.1"/>
    </source>
</evidence>
<dbReference type="Gene3D" id="1.20.120.330">
    <property type="entry name" value="Nucleotidyltransferases domain 2"/>
    <property type="match status" value="1"/>
</dbReference>
<sequence length="139" mass="15140">MSSPAEFALGLLHRARDDAYVVVQLVPDHAAPDWVIGFHAQQAAEKALKAVLASANVVFPRTHNIAMLLALLRQNGIQPPKQSTLLERLTPFGVAARYDSELDQSFTLDRALTQTEIIAVLEWSEAVLTGVSKPEAESP</sequence>
<dbReference type="Pfam" id="PF05168">
    <property type="entry name" value="HEPN"/>
    <property type="match status" value="1"/>
</dbReference>
<evidence type="ECO:0000259" key="1">
    <source>
        <dbReference type="PROSITE" id="PS50910"/>
    </source>
</evidence>
<keyword evidence="3" id="KW-1185">Reference proteome</keyword>
<reference evidence="2 3" key="1">
    <citation type="submission" date="2018-03" db="EMBL/GenBank/DDBJ databases">
        <title>Complete genome sequence of Thauera aromatica, a model organism for studying aromatic compound degradation under denitrifying conditions.</title>
        <authorList>
            <person name="Lo H.-Y."/>
            <person name="Goris T."/>
            <person name="Boll M."/>
            <person name="Mueller J.A."/>
        </authorList>
    </citation>
    <scope>NUCLEOTIDE SEQUENCE [LARGE SCALE GENOMIC DNA]</scope>
    <source>
        <strain evidence="2 3">K172</strain>
    </source>
</reference>
<feature type="domain" description="HEPN" evidence="1">
    <location>
        <begin position="14"/>
        <end position="127"/>
    </location>
</feature>
<name>A0A2R4BKG5_THAAR</name>
<dbReference type="OrthoDB" id="9810875at2"/>
<dbReference type="PROSITE" id="PS50910">
    <property type="entry name" value="HEPN"/>
    <property type="match status" value="1"/>
</dbReference>
<dbReference type="RefSeq" id="WP_107220154.1">
    <property type="nucleotide sequence ID" value="NZ_CP028339.1"/>
</dbReference>
<dbReference type="KEGG" id="tak:Tharo_0883"/>
<dbReference type="AlphaFoldDB" id="A0A2R4BKG5"/>
<accession>A0A2R4BKG5</accession>
<gene>
    <name evidence="2" type="ORF">Tharo_0883</name>
</gene>
<dbReference type="InterPro" id="IPR007842">
    <property type="entry name" value="HEPN_dom"/>
</dbReference>
<organism evidence="2 3">
    <name type="scientific">Thauera aromatica K172</name>
    <dbReference type="NCBI Taxonomy" id="44139"/>
    <lineage>
        <taxon>Bacteria</taxon>
        <taxon>Pseudomonadati</taxon>
        <taxon>Pseudomonadota</taxon>
        <taxon>Betaproteobacteria</taxon>
        <taxon>Rhodocyclales</taxon>
        <taxon>Zoogloeaceae</taxon>
        <taxon>Thauera</taxon>
    </lineage>
</organism>
<proteinExistence type="predicted"/>
<dbReference type="Proteomes" id="UP000241885">
    <property type="component" value="Chromosome"/>
</dbReference>
<dbReference type="EMBL" id="CP028339">
    <property type="protein sequence ID" value="AVR87825.1"/>
    <property type="molecule type" value="Genomic_DNA"/>
</dbReference>